<dbReference type="Pfam" id="PF08362">
    <property type="entry name" value="TetR_C_3"/>
    <property type="match status" value="1"/>
</dbReference>
<dbReference type="PANTHER" id="PTHR30055:SF196">
    <property type="entry name" value="HTH-TYPE TRANSCRIPTIONAL REGULATOR RUTR"/>
    <property type="match status" value="1"/>
</dbReference>
<reference evidence="4 5" key="1">
    <citation type="submission" date="2017-03" db="EMBL/GenBank/DDBJ databases">
        <authorList>
            <person name="Afonso C.L."/>
            <person name="Miller P.J."/>
            <person name="Scott M.A."/>
            <person name="Spackman E."/>
            <person name="Goraichik I."/>
            <person name="Dimitrov K.M."/>
            <person name="Suarez D.L."/>
            <person name="Swayne D.E."/>
        </authorList>
    </citation>
    <scope>NUCLEOTIDE SEQUENCE [LARGE SCALE GENOMIC DNA]</scope>
    <source>
        <strain evidence="4 5">CECT 7450</strain>
    </source>
</reference>
<dbReference type="GO" id="GO:0003700">
    <property type="term" value="F:DNA-binding transcription factor activity"/>
    <property type="evidence" value="ECO:0007669"/>
    <property type="project" value="TreeGrafter"/>
</dbReference>
<protein>
    <submittedName>
        <fullName evidence="4">HTH-type transcriptional regulator RutR</fullName>
    </submittedName>
</protein>
<dbReference type="EMBL" id="FWFX01000005">
    <property type="protein sequence ID" value="SLN42772.1"/>
    <property type="molecule type" value="Genomic_DNA"/>
</dbReference>
<evidence type="ECO:0000259" key="3">
    <source>
        <dbReference type="PROSITE" id="PS50977"/>
    </source>
</evidence>
<evidence type="ECO:0000313" key="4">
    <source>
        <dbReference type="EMBL" id="SLN42772.1"/>
    </source>
</evidence>
<organism evidence="4 5">
    <name type="scientific">Roseovarius albus</name>
    <dbReference type="NCBI Taxonomy" id="1247867"/>
    <lineage>
        <taxon>Bacteria</taxon>
        <taxon>Pseudomonadati</taxon>
        <taxon>Pseudomonadota</taxon>
        <taxon>Alphaproteobacteria</taxon>
        <taxon>Rhodobacterales</taxon>
        <taxon>Roseobacteraceae</taxon>
        <taxon>Roseovarius</taxon>
    </lineage>
</organism>
<dbReference type="InterPro" id="IPR009057">
    <property type="entry name" value="Homeodomain-like_sf"/>
</dbReference>
<dbReference type="SUPFAM" id="SSF48498">
    <property type="entry name" value="Tetracyclin repressor-like, C-terminal domain"/>
    <property type="match status" value="1"/>
</dbReference>
<dbReference type="InterPro" id="IPR036271">
    <property type="entry name" value="Tet_transcr_reg_TetR-rel_C_sf"/>
</dbReference>
<dbReference type="GO" id="GO:0045892">
    <property type="term" value="P:negative regulation of DNA-templated transcription"/>
    <property type="evidence" value="ECO:0007669"/>
    <property type="project" value="InterPro"/>
</dbReference>
<dbReference type="InterPro" id="IPR013573">
    <property type="entry name" value="Tscrpt_reg_YcdC_C"/>
</dbReference>
<dbReference type="GO" id="GO:0000976">
    <property type="term" value="F:transcription cis-regulatory region binding"/>
    <property type="evidence" value="ECO:0007669"/>
    <property type="project" value="TreeGrafter"/>
</dbReference>
<dbReference type="PANTHER" id="PTHR30055">
    <property type="entry name" value="HTH-TYPE TRANSCRIPTIONAL REGULATOR RUTR"/>
    <property type="match status" value="1"/>
</dbReference>
<dbReference type="PROSITE" id="PS50977">
    <property type="entry name" value="HTH_TETR_2"/>
    <property type="match status" value="1"/>
</dbReference>
<sequence length="209" mass="23465">MARSQTTRKPTRIQREKTNSILEAALDVFSDNGFRGSTIDMIAVRAGLSKPNILYYFDSKEAIHKALLAGLLETWLAPLEEMDEDGDPIEEICKYVALKLKMSQNFPRESKLFANEVLQGAPHILPEIKGGLKDLVSTKASAIARWAEEGKIANIDPYHLFFSIWATTQHYADFDIQVRSVLDDGKDPFETAGPFLDNMFRAMLEPKAS</sequence>
<feature type="domain" description="HTH tetR-type" evidence="3">
    <location>
        <begin position="15"/>
        <end position="75"/>
    </location>
</feature>
<dbReference type="RefSeq" id="WP_085805605.1">
    <property type="nucleotide sequence ID" value="NZ_FWFX01000005.1"/>
</dbReference>
<keyword evidence="1 2" id="KW-0238">DNA-binding</keyword>
<evidence type="ECO:0000256" key="1">
    <source>
        <dbReference type="ARBA" id="ARBA00023125"/>
    </source>
</evidence>
<dbReference type="AlphaFoldDB" id="A0A1X6Z6T7"/>
<feature type="DNA-binding region" description="H-T-H motif" evidence="2">
    <location>
        <begin position="38"/>
        <end position="57"/>
    </location>
</feature>
<proteinExistence type="predicted"/>
<dbReference type="SUPFAM" id="SSF46689">
    <property type="entry name" value="Homeodomain-like"/>
    <property type="match status" value="1"/>
</dbReference>
<dbReference type="InterPro" id="IPR001647">
    <property type="entry name" value="HTH_TetR"/>
</dbReference>
<dbReference type="OrthoDB" id="2356263at2"/>
<dbReference type="InterPro" id="IPR050109">
    <property type="entry name" value="HTH-type_TetR-like_transc_reg"/>
</dbReference>
<dbReference type="Gene3D" id="1.10.10.60">
    <property type="entry name" value="Homeodomain-like"/>
    <property type="match status" value="1"/>
</dbReference>
<evidence type="ECO:0000313" key="5">
    <source>
        <dbReference type="Proteomes" id="UP000193061"/>
    </source>
</evidence>
<keyword evidence="5" id="KW-1185">Reference proteome</keyword>
<accession>A0A1X6Z6T7</accession>
<dbReference type="PRINTS" id="PR00455">
    <property type="entry name" value="HTHTETR"/>
</dbReference>
<dbReference type="Proteomes" id="UP000193061">
    <property type="component" value="Unassembled WGS sequence"/>
</dbReference>
<gene>
    <name evidence="4" type="primary">rutR_2</name>
    <name evidence="4" type="ORF">ROA7450_02093</name>
</gene>
<evidence type="ECO:0000256" key="2">
    <source>
        <dbReference type="PROSITE-ProRule" id="PRU00335"/>
    </source>
</evidence>
<dbReference type="Pfam" id="PF00440">
    <property type="entry name" value="TetR_N"/>
    <property type="match status" value="1"/>
</dbReference>
<name>A0A1X6Z6T7_9RHOB</name>
<dbReference type="Gene3D" id="1.10.357.10">
    <property type="entry name" value="Tetracycline Repressor, domain 2"/>
    <property type="match status" value="1"/>
</dbReference>